<keyword evidence="3 5" id="KW-1133">Transmembrane helix</keyword>
<evidence type="ECO:0000256" key="5">
    <source>
        <dbReference type="SAM" id="Phobius"/>
    </source>
</evidence>
<dbReference type="InterPro" id="IPR003807">
    <property type="entry name" value="DUF202"/>
</dbReference>
<dbReference type="RefSeq" id="WP_182855376.1">
    <property type="nucleotide sequence ID" value="NZ_WMLF01000118.1"/>
</dbReference>
<keyword evidence="4 5" id="KW-0472">Membrane</keyword>
<gene>
    <name evidence="7" type="ORF">GL263_10665</name>
</gene>
<evidence type="ECO:0000256" key="3">
    <source>
        <dbReference type="ARBA" id="ARBA00022989"/>
    </source>
</evidence>
<keyword evidence="2 5" id="KW-0812">Transmembrane</keyword>
<reference evidence="8" key="1">
    <citation type="journal article" date="2020" name="Syst. Appl. Microbiol.">
        <title>Streptomyces alkaliterrae sp. nov., isolated from an alkaline soil, and emended descriptions of Streptomyces alkaliphilus, Streptomyces calidiresistens and Streptomyces durbertensis.</title>
        <authorList>
            <person name="Swiecimska M."/>
            <person name="Golinska P."/>
            <person name="Nouioui I."/>
            <person name="Wypij M."/>
            <person name="Rai M."/>
            <person name="Sangal V."/>
            <person name="Goodfellow M."/>
        </authorList>
    </citation>
    <scope>NUCLEOTIDE SEQUENCE [LARGE SCALE GENOMIC DNA]</scope>
    <source>
        <strain evidence="8">DSM 104538</strain>
    </source>
</reference>
<dbReference type="Proteomes" id="UP000766698">
    <property type="component" value="Unassembled WGS sequence"/>
</dbReference>
<evidence type="ECO:0000313" key="8">
    <source>
        <dbReference type="Proteomes" id="UP000766698"/>
    </source>
</evidence>
<feature type="domain" description="DUF202" evidence="6">
    <location>
        <begin position="7"/>
        <end position="70"/>
    </location>
</feature>
<feature type="transmembrane region" description="Helical" evidence="5">
    <location>
        <begin position="83"/>
        <end position="104"/>
    </location>
</feature>
<organism evidence="7 8">
    <name type="scientific">Streptomyces durbertensis</name>
    <dbReference type="NCBI Taxonomy" id="2448886"/>
    <lineage>
        <taxon>Bacteria</taxon>
        <taxon>Bacillati</taxon>
        <taxon>Actinomycetota</taxon>
        <taxon>Actinomycetes</taxon>
        <taxon>Kitasatosporales</taxon>
        <taxon>Streptomycetaceae</taxon>
        <taxon>Streptomyces</taxon>
    </lineage>
</organism>
<evidence type="ECO:0000313" key="7">
    <source>
        <dbReference type="EMBL" id="MBB1244016.1"/>
    </source>
</evidence>
<evidence type="ECO:0000256" key="2">
    <source>
        <dbReference type="ARBA" id="ARBA00022692"/>
    </source>
</evidence>
<feature type="transmembrane region" description="Helical" evidence="5">
    <location>
        <begin position="21"/>
        <end position="37"/>
    </location>
</feature>
<name>A0ABR6EFB0_9ACTN</name>
<evidence type="ECO:0000259" key="6">
    <source>
        <dbReference type="Pfam" id="PF02656"/>
    </source>
</evidence>
<proteinExistence type="predicted"/>
<dbReference type="EMBL" id="WMLF01000118">
    <property type="protein sequence ID" value="MBB1244016.1"/>
    <property type="molecule type" value="Genomic_DNA"/>
</dbReference>
<keyword evidence="8" id="KW-1185">Reference proteome</keyword>
<evidence type="ECO:0000256" key="1">
    <source>
        <dbReference type="ARBA" id="ARBA00004127"/>
    </source>
</evidence>
<evidence type="ECO:0000256" key="4">
    <source>
        <dbReference type="ARBA" id="ARBA00023136"/>
    </source>
</evidence>
<comment type="subcellular location">
    <subcellularLocation>
        <location evidence="1">Endomembrane system</location>
        <topology evidence="1">Multi-pass membrane protein</topology>
    </subcellularLocation>
</comment>
<dbReference type="Pfam" id="PF02656">
    <property type="entry name" value="DUF202"/>
    <property type="match status" value="1"/>
</dbReference>
<feature type="transmembrane region" description="Helical" evidence="5">
    <location>
        <begin position="43"/>
        <end position="63"/>
    </location>
</feature>
<protein>
    <submittedName>
        <fullName evidence="7">DUF202 domain-containing protein</fullName>
    </submittedName>
</protein>
<comment type="caution">
    <text evidence="7">The sequence shown here is derived from an EMBL/GenBank/DDBJ whole genome shotgun (WGS) entry which is preliminary data.</text>
</comment>
<accession>A0ABR6EFB0</accession>
<sequence>MSEVRDPAAQPERTRFAWRRTTLAGGLVVALALRHALVRDGGWAGLLIGAVGVLCLLLITFVAHVRMRRLDTAVPAPSGHWPVLTVAAAVLCLAGIGAALLAVAER</sequence>